<dbReference type="RefSeq" id="WP_029024651.1">
    <property type="nucleotide sequence ID" value="NZ_BOQM01000004.1"/>
</dbReference>
<evidence type="ECO:0008006" key="3">
    <source>
        <dbReference type="Google" id="ProtNLM"/>
    </source>
</evidence>
<gene>
    <name evidence="1" type="ORF">FB564_2367</name>
</gene>
<dbReference type="GeneID" id="93771612"/>
<name>A0A542XN62_SALAC</name>
<evidence type="ECO:0000313" key="1">
    <source>
        <dbReference type="EMBL" id="TQL37220.1"/>
    </source>
</evidence>
<dbReference type="InterPro" id="IPR029044">
    <property type="entry name" value="Nucleotide-diphossugar_trans"/>
</dbReference>
<reference evidence="1 2" key="1">
    <citation type="submission" date="2019-06" db="EMBL/GenBank/DDBJ databases">
        <title>Sequencing the genomes of 1000 actinobacteria strains.</title>
        <authorList>
            <person name="Klenk H.-P."/>
        </authorList>
    </citation>
    <scope>NUCLEOTIDE SEQUENCE [LARGE SCALE GENOMIC DNA]</scope>
    <source>
        <strain evidence="1 2">DSM 44819</strain>
    </source>
</reference>
<accession>A0A542XN62</accession>
<evidence type="ECO:0000313" key="2">
    <source>
        <dbReference type="Proteomes" id="UP000315983"/>
    </source>
</evidence>
<dbReference type="Gene3D" id="3.90.550.10">
    <property type="entry name" value="Spore Coat Polysaccharide Biosynthesis Protein SpsA, Chain A"/>
    <property type="match status" value="1"/>
</dbReference>
<sequence>MARRLVVALLRPVAWTPSGIDPVDWRTALAEDVVDLLATLNEVETAVAVTAADQWLADAVVWPGTTVYEIPQPTLDAVLTTCGRATGPGRPARADRDGAGRGYDQVAVVAGDAPDMPGLTVGKLLRPLTTRPMAVAPAAGAGPGLLGVAARLPLPAWLPALDLDQAVPAAVRAAAPRPGDLAVTPAWHRLRGPADLARLDPALAGWDATRTLLADAGILR</sequence>
<organism evidence="1 2">
    <name type="scientific">Salinispora arenicola</name>
    <dbReference type="NCBI Taxonomy" id="168697"/>
    <lineage>
        <taxon>Bacteria</taxon>
        <taxon>Bacillati</taxon>
        <taxon>Actinomycetota</taxon>
        <taxon>Actinomycetes</taxon>
        <taxon>Micromonosporales</taxon>
        <taxon>Micromonosporaceae</taxon>
        <taxon>Salinispora</taxon>
    </lineage>
</organism>
<dbReference type="AlphaFoldDB" id="A0A542XN62"/>
<dbReference type="EMBL" id="VFOL01000001">
    <property type="protein sequence ID" value="TQL37220.1"/>
    <property type="molecule type" value="Genomic_DNA"/>
</dbReference>
<proteinExistence type="predicted"/>
<protein>
    <recommendedName>
        <fullName evidence="3">MobA-like NTP transferase domain-containing protein</fullName>
    </recommendedName>
</protein>
<dbReference type="Proteomes" id="UP000315983">
    <property type="component" value="Unassembled WGS sequence"/>
</dbReference>
<comment type="caution">
    <text evidence="1">The sequence shown here is derived from an EMBL/GenBank/DDBJ whole genome shotgun (WGS) entry which is preliminary data.</text>
</comment>